<dbReference type="EMBL" id="MU001706">
    <property type="protein sequence ID" value="KAF2452597.1"/>
    <property type="molecule type" value="Genomic_DNA"/>
</dbReference>
<evidence type="ECO:0000313" key="3">
    <source>
        <dbReference type="Proteomes" id="UP000799766"/>
    </source>
</evidence>
<feature type="region of interest" description="Disordered" evidence="1">
    <location>
        <begin position="168"/>
        <end position="219"/>
    </location>
</feature>
<reference evidence="2" key="1">
    <citation type="journal article" date="2020" name="Stud. Mycol.">
        <title>101 Dothideomycetes genomes: a test case for predicting lifestyles and emergence of pathogens.</title>
        <authorList>
            <person name="Haridas S."/>
            <person name="Albert R."/>
            <person name="Binder M."/>
            <person name="Bloem J."/>
            <person name="Labutti K."/>
            <person name="Salamov A."/>
            <person name="Andreopoulos B."/>
            <person name="Baker S."/>
            <person name="Barry K."/>
            <person name="Bills G."/>
            <person name="Bluhm B."/>
            <person name="Cannon C."/>
            <person name="Castanera R."/>
            <person name="Culley D."/>
            <person name="Daum C."/>
            <person name="Ezra D."/>
            <person name="Gonzalez J."/>
            <person name="Henrissat B."/>
            <person name="Kuo A."/>
            <person name="Liang C."/>
            <person name="Lipzen A."/>
            <person name="Lutzoni F."/>
            <person name="Magnuson J."/>
            <person name="Mondo S."/>
            <person name="Nolan M."/>
            <person name="Ohm R."/>
            <person name="Pangilinan J."/>
            <person name="Park H.-J."/>
            <person name="Ramirez L."/>
            <person name="Alfaro M."/>
            <person name="Sun H."/>
            <person name="Tritt A."/>
            <person name="Yoshinaga Y."/>
            <person name="Zwiers L.-H."/>
            <person name="Turgeon B."/>
            <person name="Goodwin S."/>
            <person name="Spatafora J."/>
            <person name="Crous P."/>
            <person name="Grigoriev I."/>
        </authorList>
    </citation>
    <scope>NUCLEOTIDE SEQUENCE</scope>
    <source>
        <strain evidence="2">ATCC 16933</strain>
    </source>
</reference>
<name>A0A6A6NMA7_9PEZI</name>
<feature type="non-terminal residue" evidence="2">
    <location>
        <position position="1"/>
    </location>
</feature>
<proteinExistence type="predicted"/>
<gene>
    <name evidence="2" type="ORF">BDY21DRAFT_405163</name>
</gene>
<accession>A0A6A6NMA7</accession>
<feature type="compositionally biased region" description="Basic residues" evidence="1">
    <location>
        <begin position="173"/>
        <end position="184"/>
    </location>
</feature>
<dbReference type="Proteomes" id="UP000799766">
    <property type="component" value="Unassembled WGS sequence"/>
</dbReference>
<keyword evidence="3" id="KW-1185">Reference proteome</keyword>
<evidence type="ECO:0000256" key="1">
    <source>
        <dbReference type="SAM" id="MobiDB-lite"/>
    </source>
</evidence>
<evidence type="ECO:0000313" key="2">
    <source>
        <dbReference type="EMBL" id="KAF2452597.1"/>
    </source>
</evidence>
<protein>
    <submittedName>
        <fullName evidence="2">Uncharacterized protein</fullName>
    </submittedName>
</protein>
<sequence length="219" mass="23642">VSCSPLDQTREGTGLTARLLALGHVSSCELQRARQPGRLAAMRRRAHLEKEQHGPICARRSQSGAALGHRARRGRSLSLAAGAHRVSQGCARQVLRWPRVRHPETLLLSSGRRRRDEARRCARGREKGLGVRVHDGESAGPLAVRGHRQVGEGFWAPGAGVERHCGRPPVTARPRRAACPHHHAPVPGGPARTFDAGAPVQQSEKQRASQGGKELGPGR</sequence>
<dbReference type="AlphaFoldDB" id="A0A6A6NMA7"/>
<organism evidence="2 3">
    <name type="scientific">Lineolata rhizophorae</name>
    <dbReference type="NCBI Taxonomy" id="578093"/>
    <lineage>
        <taxon>Eukaryota</taxon>
        <taxon>Fungi</taxon>
        <taxon>Dikarya</taxon>
        <taxon>Ascomycota</taxon>
        <taxon>Pezizomycotina</taxon>
        <taxon>Dothideomycetes</taxon>
        <taxon>Dothideomycetes incertae sedis</taxon>
        <taxon>Lineolatales</taxon>
        <taxon>Lineolataceae</taxon>
        <taxon>Lineolata</taxon>
    </lineage>
</organism>